<evidence type="ECO:0000259" key="10">
    <source>
        <dbReference type="PROSITE" id="PS50949"/>
    </source>
</evidence>
<evidence type="ECO:0000256" key="3">
    <source>
        <dbReference type="ARBA" id="ARBA00022832"/>
    </source>
</evidence>
<dbReference type="GO" id="GO:0005737">
    <property type="term" value="C:cytoplasm"/>
    <property type="evidence" value="ECO:0007669"/>
    <property type="project" value="UniProtKB-SubCell"/>
</dbReference>
<reference evidence="11 12" key="1">
    <citation type="submission" date="2019-03" db="EMBL/GenBank/DDBJ databases">
        <title>Genomic Encyclopedia of Type Strains, Phase IV (KMG-IV): sequencing the most valuable type-strain genomes for metagenomic binning, comparative biology and taxonomic classification.</title>
        <authorList>
            <person name="Goeker M."/>
        </authorList>
    </citation>
    <scope>NUCLEOTIDE SEQUENCE [LARGE SCALE GENOMIC DNA]</scope>
    <source>
        <strain evidence="11 12">DSM 16380</strain>
    </source>
</reference>
<comment type="function">
    <text evidence="9">Multifunctional regulator of fatty acid metabolism.</text>
</comment>
<dbReference type="Pfam" id="PF00392">
    <property type="entry name" value="GntR"/>
    <property type="match status" value="1"/>
</dbReference>
<evidence type="ECO:0000256" key="4">
    <source>
        <dbReference type="ARBA" id="ARBA00023015"/>
    </source>
</evidence>
<keyword evidence="7 9" id="KW-0010">Activator</keyword>
<dbReference type="RefSeq" id="WP_132501028.1">
    <property type="nucleotide sequence ID" value="NZ_LVXA01000001.1"/>
</dbReference>
<dbReference type="SUPFAM" id="SSF48008">
    <property type="entry name" value="GntR ligand-binding domain-like"/>
    <property type="match status" value="1"/>
</dbReference>
<dbReference type="NCBIfam" id="NF003444">
    <property type="entry name" value="PRK04984.1"/>
    <property type="match status" value="1"/>
</dbReference>
<dbReference type="InterPro" id="IPR008920">
    <property type="entry name" value="TF_FadR/GntR_C"/>
</dbReference>
<dbReference type="Gene3D" id="1.10.10.10">
    <property type="entry name" value="Winged helix-like DNA-binding domain superfamily/Winged helix DNA-binding domain"/>
    <property type="match status" value="1"/>
</dbReference>
<comment type="subunit">
    <text evidence="9">Homodimer.</text>
</comment>
<dbReference type="OrthoDB" id="5683977at2"/>
<dbReference type="GO" id="GO:0019217">
    <property type="term" value="P:regulation of fatty acid metabolic process"/>
    <property type="evidence" value="ECO:0007669"/>
    <property type="project" value="UniProtKB-UniRule"/>
</dbReference>
<evidence type="ECO:0000256" key="1">
    <source>
        <dbReference type="ARBA" id="ARBA00022490"/>
    </source>
</evidence>
<keyword evidence="12" id="KW-1185">Reference proteome</keyword>
<keyword evidence="6 9" id="KW-0238">DNA-binding</keyword>
<name>A0A4R2N9W8_9PAST</name>
<dbReference type="PANTHER" id="PTHR43537">
    <property type="entry name" value="TRANSCRIPTIONAL REGULATOR, GNTR FAMILY"/>
    <property type="match status" value="1"/>
</dbReference>
<feature type="domain" description="HTH gntR-type" evidence="10">
    <location>
        <begin position="10"/>
        <end position="78"/>
    </location>
</feature>
<dbReference type="PANTHER" id="PTHR43537:SF52">
    <property type="entry name" value="FATTY ACID METABOLISM REGULATOR PROTEIN"/>
    <property type="match status" value="1"/>
</dbReference>
<dbReference type="SMART" id="SM00345">
    <property type="entry name" value="HTH_GNTR"/>
    <property type="match status" value="1"/>
</dbReference>
<dbReference type="InterPro" id="IPR014178">
    <property type="entry name" value="FA-response_TF_FadR"/>
</dbReference>
<evidence type="ECO:0000256" key="2">
    <source>
        <dbReference type="ARBA" id="ARBA00022491"/>
    </source>
</evidence>
<dbReference type="GO" id="GO:0006631">
    <property type="term" value="P:fatty acid metabolic process"/>
    <property type="evidence" value="ECO:0007669"/>
    <property type="project" value="UniProtKB-KW"/>
</dbReference>
<keyword evidence="8 9" id="KW-0804">Transcription</keyword>
<keyword evidence="3 9" id="KW-0276">Fatty acid metabolism</keyword>
<dbReference type="InterPro" id="IPR000524">
    <property type="entry name" value="Tscrpt_reg_HTH_GntR"/>
</dbReference>
<comment type="caution">
    <text evidence="11">The sequence shown here is derived from an EMBL/GenBank/DDBJ whole genome shotgun (WGS) entry which is preliminary data.</text>
</comment>
<evidence type="ECO:0000256" key="5">
    <source>
        <dbReference type="ARBA" id="ARBA00023098"/>
    </source>
</evidence>
<evidence type="ECO:0000256" key="7">
    <source>
        <dbReference type="ARBA" id="ARBA00023159"/>
    </source>
</evidence>
<keyword evidence="1 9" id="KW-0963">Cytoplasm</keyword>
<evidence type="ECO:0000256" key="8">
    <source>
        <dbReference type="ARBA" id="ARBA00023163"/>
    </source>
</evidence>
<dbReference type="InterPro" id="IPR036390">
    <property type="entry name" value="WH_DNA-bd_sf"/>
</dbReference>
<dbReference type="AlphaFoldDB" id="A0A4R2N9W8"/>
<dbReference type="Gene3D" id="1.20.120.530">
    <property type="entry name" value="GntR ligand-binding domain-like"/>
    <property type="match status" value="1"/>
</dbReference>
<organism evidence="11 12">
    <name type="scientific">Nicoletella semolina</name>
    <dbReference type="NCBI Taxonomy" id="271160"/>
    <lineage>
        <taxon>Bacteria</taxon>
        <taxon>Pseudomonadati</taxon>
        <taxon>Pseudomonadota</taxon>
        <taxon>Gammaproteobacteria</taxon>
        <taxon>Pasteurellales</taxon>
        <taxon>Pasteurellaceae</taxon>
        <taxon>Nicoletella</taxon>
    </lineage>
</organism>
<dbReference type="Proteomes" id="UP000295537">
    <property type="component" value="Unassembled WGS sequence"/>
</dbReference>
<dbReference type="NCBIfam" id="TIGR02812">
    <property type="entry name" value="fadR_gamma"/>
    <property type="match status" value="1"/>
</dbReference>
<dbReference type="PRINTS" id="PR00035">
    <property type="entry name" value="HTHGNTR"/>
</dbReference>
<dbReference type="PROSITE" id="PS50949">
    <property type="entry name" value="HTH_GNTR"/>
    <property type="match status" value="1"/>
</dbReference>
<evidence type="ECO:0000256" key="9">
    <source>
        <dbReference type="HAMAP-Rule" id="MF_00696"/>
    </source>
</evidence>
<evidence type="ECO:0000256" key="6">
    <source>
        <dbReference type="ARBA" id="ARBA00023125"/>
    </source>
</evidence>
<dbReference type="CDD" id="cd07377">
    <property type="entry name" value="WHTH_GntR"/>
    <property type="match status" value="1"/>
</dbReference>
<comment type="subcellular location">
    <subcellularLocation>
        <location evidence="9">Cytoplasm</location>
    </subcellularLocation>
</comment>
<evidence type="ECO:0000313" key="11">
    <source>
        <dbReference type="EMBL" id="TCP17784.1"/>
    </source>
</evidence>
<proteinExistence type="inferred from homology"/>
<dbReference type="GO" id="GO:0000062">
    <property type="term" value="F:fatty-acyl-CoA binding"/>
    <property type="evidence" value="ECO:0007669"/>
    <property type="project" value="InterPro"/>
</dbReference>
<gene>
    <name evidence="9" type="primary">fadR</name>
    <name evidence="11" type="ORF">EV693_10413</name>
</gene>
<dbReference type="SUPFAM" id="SSF46785">
    <property type="entry name" value="Winged helix' DNA-binding domain"/>
    <property type="match status" value="1"/>
</dbReference>
<dbReference type="InterPro" id="IPR028374">
    <property type="entry name" value="FadR_C"/>
</dbReference>
<dbReference type="GO" id="GO:0003700">
    <property type="term" value="F:DNA-binding transcription factor activity"/>
    <property type="evidence" value="ECO:0007669"/>
    <property type="project" value="UniProtKB-UniRule"/>
</dbReference>
<dbReference type="HAMAP" id="MF_00696">
    <property type="entry name" value="HTH_FadR"/>
    <property type="match status" value="1"/>
</dbReference>
<keyword evidence="5 9" id="KW-0443">Lipid metabolism</keyword>
<accession>A0A4R2N9W8</accession>
<dbReference type="EMBL" id="SLXJ01000004">
    <property type="protein sequence ID" value="TCP17784.1"/>
    <property type="molecule type" value="Genomic_DNA"/>
</dbReference>
<dbReference type="Pfam" id="PF07840">
    <property type="entry name" value="FadR_C"/>
    <property type="match status" value="1"/>
</dbReference>
<keyword evidence="4 9" id="KW-0805">Transcription regulation</keyword>
<protein>
    <recommendedName>
        <fullName evidence="9">Fatty acid metabolism regulator protein</fullName>
    </recommendedName>
</protein>
<dbReference type="GO" id="GO:0003677">
    <property type="term" value="F:DNA binding"/>
    <property type="evidence" value="ECO:0007669"/>
    <property type="project" value="UniProtKB-KW"/>
</dbReference>
<dbReference type="InterPro" id="IPR036388">
    <property type="entry name" value="WH-like_DNA-bd_sf"/>
</dbReference>
<keyword evidence="2 9" id="KW-0678">Repressor</keyword>
<sequence length="238" mass="27304">MDKSNLLTSQSPAALAEEYIVKSIWNKHFVAGSDLPSEREMARIIGITRTTLREVLHRLARDGWLSIQHGKATKVNDIWETGGPNIISTLIRLDKASQPMIIANVVSLRTRMAEYYIPEAVRFDSKACEKLFADLGSLEDSAIAFAEFDYQLYRRFTFVAEKPIYGLILNSFKALYHQVATLFFSDAEARQVTRQFYHKLLSACANKDPQLAHQYMVENRQHTTKIWGEMLKNLPDRF</sequence>
<evidence type="ECO:0000313" key="12">
    <source>
        <dbReference type="Proteomes" id="UP000295537"/>
    </source>
</evidence>